<proteinExistence type="predicted"/>
<protein>
    <submittedName>
        <fullName evidence="1">Uncharacterized protein</fullName>
    </submittedName>
</protein>
<reference evidence="1 2" key="1">
    <citation type="journal article" date="2018" name="Sci. Rep.">
        <title>Genomic signatures of local adaptation to the degree of environmental predictability in rotifers.</title>
        <authorList>
            <person name="Franch-Gras L."/>
            <person name="Hahn C."/>
            <person name="Garcia-Roger E.M."/>
            <person name="Carmona M.J."/>
            <person name="Serra M."/>
            <person name="Gomez A."/>
        </authorList>
    </citation>
    <scope>NUCLEOTIDE SEQUENCE [LARGE SCALE GENOMIC DNA]</scope>
    <source>
        <strain evidence="1">HYR1</strain>
    </source>
</reference>
<organism evidence="1 2">
    <name type="scientific">Brachionus plicatilis</name>
    <name type="common">Marine rotifer</name>
    <name type="synonym">Brachionus muelleri</name>
    <dbReference type="NCBI Taxonomy" id="10195"/>
    <lineage>
        <taxon>Eukaryota</taxon>
        <taxon>Metazoa</taxon>
        <taxon>Spiralia</taxon>
        <taxon>Gnathifera</taxon>
        <taxon>Rotifera</taxon>
        <taxon>Eurotatoria</taxon>
        <taxon>Monogononta</taxon>
        <taxon>Pseudotrocha</taxon>
        <taxon>Ploima</taxon>
        <taxon>Brachionidae</taxon>
        <taxon>Brachionus</taxon>
    </lineage>
</organism>
<dbReference type="Proteomes" id="UP000276133">
    <property type="component" value="Unassembled WGS sequence"/>
</dbReference>
<comment type="caution">
    <text evidence="1">The sequence shown here is derived from an EMBL/GenBank/DDBJ whole genome shotgun (WGS) entry which is preliminary data.</text>
</comment>
<dbReference type="EMBL" id="REGN01007686">
    <property type="protein sequence ID" value="RNA05518.1"/>
    <property type="molecule type" value="Genomic_DNA"/>
</dbReference>
<evidence type="ECO:0000313" key="2">
    <source>
        <dbReference type="Proteomes" id="UP000276133"/>
    </source>
</evidence>
<dbReference type="AlphaFoldDB" id="A0A3M7Q3J2"/>
<accession>A0A3M7Q3J2</accession>
<name>A0A3M7Q3J2_BRAPC</name>
<gene>
    <name evidence="1" type="ORF">BpHYR1_044148</name>
</gene>
<evidence type="ECO:0000313" key="1">
    <source>
        <dbReference type="EMBL" id="RNA05518.1"/>
    </source>
</evidence>
<sequence length="65" mass="7043">MEGLGGGNLIVLNEVKERCESHSFLTAQKKGSFYKEIALVTVESSNAAKLDAKKALSKQSKAKLF</sequence>
<keyword evidence="2" id="KW-1185">Reference proteome</keyword>